<name>A0ABV7UDP1_9HYPH</name>
<sequence length="155" mass="16908">MAKGRIMRWMDWFRKRPAPRPFSGAAWPGRQTPRMVFHAISDGETDAFGFVGWDHGEPWLNLTAHGAPGGDGVSLGMVVGGRLLDAGDIATLVDGLRRETWFRGVHLVSCHGGSDALLRRSFAQEVSEKLGDMPVLAYRGVVRSANFSSLPPIPP</sequence>
<organism evidence="1 2">
    <name type="scientific">Camelimonas fluminis</name>
    <dbReference type="NCBI Taxonomy" id="1576911"/>
    <lineage>
        <taxon>Bacteria</taxon>
        <taxon>Pseudomonadati</taxon>
        <taxon>Pseudomonadota</taxon>
        <taxon>Alphaproteobacteria</taxon>
        <taxon>Hyphomicrobiales</taxon>
        <taxon>Chelatococcaceae</taxon>
        <taxon>Camelimonas</taxon>
    </lineage>
</organism>
<reference evidence="2" key="1">
    <citation type="journal article" date="2019" name="Int. J. Syst. Evol. Microbiol.">
        <title>The Global Catalogue of Microorganisms (GCM) 10K type strain sequencing project: providing services to taxonomists for standard genome sequencing and annotation.</title>
        <authorList>
            <consortium name="The Broad Institute Genomics Platform"/>
            <consortium name="The Broad Institute Genome Sequencing Center for Infectious Disease"/>
            <person name="Wu L."/>
            <person name="Ma J."/>
        </authorList>
    </citation>
    <scope>NUCLEOTIDE SEQUENCE [LARGE SCALE GENOMIC DNA]</scope>
    <source>
        <strain evidence="2">KCTC 42282</strain>
    </source>
</reference>
<evidence type="ECO:0000313" key="2">
    <source>
        <dbReference type="Proteomes" id="UP001595704"/>
    </source>
</evidence>
<protein>
    <submittedName>
        <fullName evidence="1">Uncharacterized protein</fullName>
    </submittedName>
</protein>
<keyword evidence="2" id="KW-1185">Reference proteome</keyword>
<accession>A0ABV7UDP1</accession>
<dbReference type="RefSeq" id="WP_191317452.1">
    <property type="nucleotide sequence ID" value="NZ_BNCG01000001.1"/>
</dbReference>
<gene>
    <name evidence="1" type="ORF">ACFONL_03635</name>
</gene>
<dbReference type="EMBL" id="JBHRYC010000023">
    <property type="protein sequence ID" value="MFC3636478.1"/>
    <property type="molecule type" value="Genomic_DNA"/>
</dbReference>
<comment type="caution">
    <text evidence="1">The sequence shown here is derived from an EMBL/GenBank/DDBJ whole genome shotgun (WGS) entry which is preliminary data.</text>
</comment>
<proteinExistence type="predicted"/>
<dbReference type="Proteomes" id="UP001595704">
    <property type="component" value="Unassembled WGS sequence"/>
</dbReference>
<evidence type="ECO:0000313" key="1">
    <source>
        <dbReference type="EMBL" id="MFC3636478.1"/>
    </source>
</evidence>